<organism evidence="5 6">
    <name type="scientific">Lasius platythorax</name>
    <dbReference type="NCBI Taxonomy" id="488582"/>
    <lineage>
        <taxon>Eukaryota</taxon>
        <taxon>Metazoa</taxon>
        <taxon>Ecdysozoa</taxon>
        <taxon>Arthropoda</taxon>
        <taxon>Hexapoda</taxon>
        <taxon>Insecta</taxon>
        <taxon>Pterygota</taxon>
        <taxon>Neoptera</taxon>
        <taxon>Endopterygota</taxon>
        <taxon>Hymenoptera</taxon>
        <taxon>Apocrita</taxon>
        <taxon>Aculeata</taxon>
        <taxon>Formicoidea</taxon>
        <taxon>Formicidae</taxon>
        <taxon>Formicinae</taxon>
        <taxon>Lasius</taxon>
        <taxon>Lasius</taxon>
    </lineage>
</organism>
<dbReference type="PROSITE" id="PS50075">
    <property type="entry name" value="CARRIER"/>
    <property type="match status" value="1"/>
</dbReference>
<evidence type="ECO:0000313" key="6">
    <source>
        <dbReference type="Proteomes" id="UP001497644"/>
    </source>
</evidence>
<proteinExistence type="predicted"/>
<dbReference type="Proteomes" id="UP001497644">
    <property type="component" value="Chromosome 12"/>
</dbReference>
<evidence type="ECO:0000313" key="5">
    <source>
        <dbReference type="EMBL" id="CAL1677398.1"/>
    </source>
</evidence>
<dbReference type="SUPFAM" id="SSF47336">
    <property type="entry name" value="ACP-like"/>
    <property type="match status" value="1"/>
</dbReference>
<dbReference type="GO" id="GO:0016297">
    <property type="term" value="F:fatty acyl-[ACP] hydrolase activity"/>
    <property type="evidence" value="ECO:0007669"/>
    <property type="project" value="UniProtKB-EC"/>
</dbReference>
<dbReference type="GO" id="GO:0006633">
    <property type="term" value="P:fatty acid biosynthetic process"/>
    <property type="evidence" value="ECO:0007669"/>
    <property type="project" value="TreeGrafter"/>
</dbReference>
<sequence>MANSVMERICERRINEGLHGLAIQWGAIGDVGLVADMQENDKELVIGGTLQQEISSCLNTLEIFLLQDRSIVSSMVVAEKNRGSGRATNPLEAVANIMGLKNPNLVAPNIALAELGMDSMMAVEIKQTLEREFDILLTAQDIRNLNFAKLKKMTHKAEQEEVYDAIETDTNDLDGLKILTRKLKDTDLSPDIFVEVATKREVAGSEIFLIPGVDGCANVYKLVEAKIKSSAICLQHGALNMPGVTRSVMKSAAYLLPHILEKMKSQKEFLFVGYSFGSLIAIELARLLEDKNFSGRLLLIDGAPDLMKFLIEKFLNYSSEQELQNDILLRFIKMYLESDNEMFSLELKKCNTWEEKLEVLTHFSKEINVLTVENQKFLCSTIYDHIIAVQDYNISSLPRLKSSVILLKPILTPITFGEEDYGLHKVTENAVQIHYVEGTHITMMDNDKIASFINEAL</sequence>
<gene>
    <name evidence="5" type="ORF">LPLAT_LOCUS3408</name>
</gene>
<dbReference type="Pfam" id="PF00975">
    <property type="entry name" value="Thioesterase"/>
    <property type="match status" value="1"/>
</dbReference>
<keyword evidence="2" id="KW-0596">Phosphopantetheine</keyword>
<dbReference type="EC" id="3.1.2.14" evidence="1"/>
<evidence type="ECO:0000256" key="1">
    <source>
        <dbReference type="ARBA" id="ARBA00012480"/>
    </source>
</evidence>
<keyword evidence="3" id="KW-0597">Phosphoprotein</keyword>
<evidence type="ECO:0000256" key="2">
    <source>
        <dbReference type="ARBA" id="ARBA00022450"/>
    </source>
</evidence>
<evidence type="ECO:0000259" key="4">
    <source>
        <dbReference type="PROSITE" id="PS50075"/>
    </source>
</evidence>
<dbReference type="InterPro" id="IPR029058">
    <property type="entry name" value="AB_hydrolase_fold"/>
</dbReference>
<dbReference type="Gene3D" id="3.40.50.720">
    <property type="entry name" value="NAD(P)-binding Rossmann-like Domain"/>
    <property type="match status" value="1"/>
</dbReference>
<dbReference type="PANTHER" id="PTHR43775">
    <property type="entry name" value="FATTY ACID SYNTHASE"/>
    <property type="match status" value="1"/>
</dbReference>
<dbReference type="InterPro" id="IPR001031">
    <property type="entry name" value="Thioesterase"/>
</dbReference>
<dbReference type="GO" id="GO:0004312">
    <property type="term" value="F:fatty acid synthase activity"/>
    <property type="evidence" value="ECO:0007669"/>
    <property type="project" value="TreeGrafter"/>
</dbReference>
<keyword evidence="6" id="KW-1185">Reference proteome</keyword>
<dbReference type="InterPro" id="IPR036736">
    <property type="entry name" value="ACP-like_sf"/>
</dbReference>
<dbReference type="Gene3D" id="1.10.1200.10">
    <property type="entry name" value="ACP-like"/>
    <property type="match status" value="1"/>
</dbReference>
<dbReference type="GO" id="GO:0031177">
    <property type="term" value="F:phosphopantetheine binding"/>
    <property type="evidence" value="ECO:0007669"/>
    <property type="project" value="InterPro"/>
</dbReference>
<dbReference type="InterPro" id="IPR020806">
    <property type="entry name" value="PKS_PP-bd"/>
</dbReference>
<protein>
    <recommendedName>
        <fullName evidence="1">oleoyl-[acyl-carrier-protein] hydrolase</fullName>
        <ecNumber evidence="1">3.1.2.14</ecNumber>
    </recommendedName>
</protein>
<reference evidence="5" key="1">
    <citation type="submission" date="2024-04" db="EMBL/GenBank/DDBJ databases">
        <authorList>
            <consortium name="Molecular Ecology Group"/>
        </authorList>
    </citation>
    <scope>NUCLEOTIDE SEQUENCE</scope>
</reference>
<dbReference type="SMART" id="SM00823">
    <property type="entry name" value="PKS_PP"/>
    <property type="match status" value="1"/>
</dbReference>
<dbReference type="SUPFAM" id="SSF53474">
    <property type="entry name" value="alpha/beta-Hydrolases"/>
    <property type="match status" value="1"/>
</dbReference>
<dbReference type="Gene3D" id="3.40.50.1820">
    <property type="entry name" value="alpha/beta hydrolase"/>
    <property type="match status" value="1"/>
</dbReference>
<dbReference type="InterPro" id="IPR050091">
    <property type="entry name" value="PKS_NRPS_Biosynth_Enz"/>
</dbReference>
<dbReference type="AlphaFoldDB" id="A0AAV2NB95"/>
<dbReference type="PANTHER" id="PTHR43775:SF23">
    <property type="entry name" value="FATTY ACID SYNTHASE 3"/>
    <property type="match status" value="1"/>
</dbReference>
<dbReference type="EMBL" id="OZ034835">
    <property type="protein sequence ID" value="CAL1677398.1"/>
    <property type="molecule type" value="Genomic_DNA"/>
</dbReference>
<evidence type="ECO:0000256" key="3">
    <source>
        <dbReference type="ARBA" id="ARBA00022553"/>
    </source>
</evidence>
<feature type="domain" description="Carrier" evidence="4">
    <location>
        <begin position="84"/>
        <end position="161"/>
    </location>
</feature>
<accession>A0AAV2NB95</accession>
<dbReference type="InterPro" id="IPR009081">
    <property type="entry name" value="PP-bd_ACP"/>
</dbReference>
<dbReference type="Pfam" id="PF00550">
    <property type="entry name" value="PP-binding"/>
    <property type="match status" value="1"/>
</dbReference>
<name>A0AAV2NB95_9HYME</name>